<dbReference type="EMBL" id="AMCI01008997">
    <property type="protein sequence ID" value="EJW90172.1"/>
    <property type="molecule type" value="Genomic_DNA"/>
</dbReference>
<sequence>MFFAVSHYSRAVMECSINYSLRVDEFQSLFIKPMNFNPNSSTFHLLTNHS</sequence>
<name>J9FKN8_9ZZZZ</name>
<proteinExistence type="predicted"/>
<protein>
    <submittedName>
        <fullName evidence="1">Uncharacterized protein</fullName>
    </submittedName>
</protein>
<accession>J9FKN8</accession>
<organism evidence="1">
    <name type="scientific">gut metagenome</name>
    <dbReference type="NCBI Taxonomy" id="749906"/>
    <lineage>
        <taxon>unclassified sequences</taxon>
        <taxon>metagenomes</taxon>
        <taxon>organismal metagenomes</taxon>
    </lineage>
</organism>
<reference evidence="1" key="1">
    <citation type="journal article" date="2012" name="PLoS ONE">
        <title>Gene sets for utilization of primary and secondary nutrition supplies in the distal gut of endangered iberian lynx.</title>
        <authorList>
            <person name="Alcaide M."/>
            <person name="Messina E."/>
            <person name="Richter M."/>
            <person name="Bargiela R."/>
            <person name="Peplies J."/>
            <person name="Huws S.A."/>
            <person name="Newbold C.J."/>
            <person name="Golyshin P.N."/>
            <person name="Simon M.A."/>
            <person name="Lopez G."/>
            <person name="Yakimov M.M."/>
            <person name="Ferrer M."/>
        </authorList>
    </citation>
    <scope>NUCLEOTIDE SEQUENCE</scope>
</reference>
<gene>
    <name evidence="1" type="ORF">EVA_21716</name>
</gene>
<comment type="caution">
    <text evidence="1">The sequence shown here is derived from an EMBL/GenBank/DDBJ whole genome shotgun (WGS) entry which is preliminary data.</text>
</comment>
<dbReference type="AlphaFoldDB" id="J9FKN8"/>
<evidence type="ECO:0000313" key="1">
    <source>
        <dbReference type="EMBL" id="EJW90172.1"/>
    </source>
</evidence>